<dbReference type="AlphaFoldDB" id="A0A8J3PE35"/>
<name>A0A8J3PE35_9ACTN</name>
<reference evidence="1" key="1">
    <citation type="submission" date="2021-01" db="EMBL/GenBank/DDBJ databases">
        <title>Whole genome shotgun sequence of Catellatospora methionotrophica NBRC 14553.</title>
        <authorList>
            <person name="Komaki H."/>
            <person name="Tamura T."/>
        </authorList>
    </citation>
    <scope>NUCLEOTIDE SEQUENCE</scope>
    <source>
        <strain evidence="1">NBRC 14553</strain>
    </source>
</reference>
<protein>
    <submittedName>
        <fullName evidence="1">Uncharacterized protein</fullName>
    </submittedName>
</protein>
<accession>A0A8J3PE35</accession>
<proteinExistence type="predicted"/>
<gene>
    <name evidence="1" type="ORF">Cme02nite_20740</name>
</gene>
<keyword evidence="2" id="KW-1185">Reference proteome</keyword>
<organism evidence="1 2">
    <name type="scientific">Catellatospora methionotrophica</name>
    <dbReference type="NCBI Taxonomy" id="121620"/>
    <lineage>
        <taxon>Bacteria</taxon>
        <taxon>Bacillati</taxon>
        <taxon>Actinomycetota</taxon>
        <taxon>Actinomycetes</taxon>
        <taxon>Micromonosporales</taxon>
        <taxon>Micromonosporaceae</taxon>
        <taxon>Catellatospora</taxon>
    </lineage>
</organism>
<dbReference type="EMBL" id="BONJ01000007">
    <property type="protein sequence ID" value="GIG13742.1"/>
    <property type="molecule type" value="Genomic_DNA"/>
</dbReference>
<dbReference type="Proteomes" id="UP000660339">
    <property type="component" value="Unassembled WGS sequence"/>
</dbReference>
<comment type="caution">
    <text evidence="1">The sequence shown here is derived from an EMBL/GenBank/DDBJ whole genome shotgun (WGS) entry which is preliminary data.</text>
</comment>
<sequence>MEAVRTPQAREVVCDTGRPGTFQAAPRRCTALCRAGRLFREATTQKIAMKFSMIKRSTAAMGMRGYAAFPGIYWARI</sequence>
<evidence type="ECO:0000313" key="1">
    <source>
        <dbReference type="EMBL" id="GIG13742.1"/>
    </source>
</evidence>
<evidence type="ECO:0000313" key="2">
    <source>
        <dbReference type="Proteomes" id="UP000660339"/>
    </source>
</evidence>